<organism evidence="3 4">
    <name type="scientific">Ditylenchus dipsaci</name>
    <dbReference type="NCBI Taxonomy" id="166011"/>
    <lineage>
        <taxon>Eukaryota</taxon>
        <taxon>Metazoa</taxon>
        <taxon>Ecdysozoa</taxon>
        <taxon>Nematoda</taxon>
        <taxon>Chromadorea</taxon>
        <taxon>Rhabditida</taxon>
        <taxon>Tylenchina</taxon>
        <taxon>Tylenchomorpha</taxon>
        <taxon>Sphaerularioidea</taxon>
        <taxon>Anguinidae</taxon>
        <taxon>Anguininae</taxon>
        <taxon>Ditylenchus</taxon>
    </lineage>
</organism>
<feature type="coiled-coil region" evidence="1">
    <location>
        <begin position="29"/>
        <end position="106"/>
    </location>
</feature>
<dbReference type="WBParaSite" id="jg19196">
    <property type="protein sequence ID" value="jg19196"/>
    <property type="gene ID" value="jg19196"/>
</dbReference>
<protein>
    <submittedName>
        <fullName evidence="4">Uncharacterized protein</fullName>
    </submittedName>
</protein>
<keyword evidence="3" id="KW-1185">Reference proteome</keyword>
<feature type="region of interest" description="Disordered" evidence="2">
    <location>
        <begin position="170"/>
        <end position="242"/>
    </location>
</feature>
<name>A0A915DEY1_9BILA</name>
<feature type="compositionally biased region" description="Polar residues" evidence="2">
    <location>
        <begin position="204"/>
        <end position="213"/>
    </location>
</feature>
<reference evidence="4" key="1">
    <citation type="submission" date="2022-11" db="UniProtKB">
        <authorList>
            <consortium name="WormBaseParasite"/>
        </authorList>
    </citation>
    <scope>IDENTIFICATION</scope>
</reference>
<keyword evidence="1" id="KW-0175">Coiled coil</keyword>
<evidence type="ECO:0000313" key="4">
    <source>
        <dbReference type="WBParaSite" id="jg19196"/>
    </source>
</evidence>
<dbReference type="Proteomes" id="UP000887574">
    <property type="component" value="Unplaced"/>
</dbReference>
<dbReference type="AlphaFoldDB" id="A0A915DEY1"/>
<evidence type="ECO:0000313" key="3">
    <source>
        <dbReference type="Proteomes" id="UP000887574"/>
    </source>
</evidence>
<evidence type="ECO:0000256" key="1">
    <source>
        <dbReference type="SAM" id="Coils"/>
    </source>
</evidence>
<accession>A0A915DEY1</accession>
<sequence>MELAQLRMQVSKDNSTFGPRMKSPENEEIIKLKKTINSKEERISQLEDSFLEIQKRYNDELQRNDPHFHRESDALHTKIRSLEQEKAEKERRIQELLTRRVEYMDNGPMNVVHLTTGNSALSTPYPYIPDVNTSPYSSLRQRSSADLLPTSARAAYLHDSTMARMEELKRRIADRRPSPSSKSRLSKEDSSSNSSLAIGESHSRTSSGPTNYLHQAVDHHHQPDAQISSPMNSSRGSSSRMPAHMPEQFTQYIESLPVATRRRLAGSEKLWSSTYFHVFFIPFLYCKQRTSDTGPGSMRIDVGEMGGYSQKPPPGATNDQDQTVISARQSAGGTTTVVEINKEHLVVGERSRRSSLGNYGEK</sequence>
<proteinExistence type="predicted"/>
<feature type="compositionally biased region" description="Low complexity" evidence="2">
    <location>
        <begin position="228"/>
        <end position="242"/>
    </location>
</feature>
<feature type="region of interest" description="Disordered" evidence="2">
    <location>
        <begin position="1"/>
        <end position="24"/>
    </location>
</feature>
<evidence type="ECO:0000256" key="2">
    <source>
        <dbReference type="SAM" id="MobiDB-lite"/>
    </source>
</evidence>